<dbReference type="InterPro" id="IPR051596">
    <property type="entry name" value="Caulimoviridae_Movement"/>
</dbReference>
<name>A0A3Q7GJG1_SOLLC</name>
<reference evidence="1" key="1">
    <citation type="journal article" date="2012" name="Nature">
        <title>The tomato genome sequence provides insights into fleshy fruit evolution.</title>
        <authorList>
            <consortium name="Tomato Genome Consortium"/>
        </authorList>
    </citation>
    <scope>NUCLEOTIDE SEQUENCE [LARGE SCALE GENOMIC DNA]</scope>
    <source>
        <strain evidence="1">cv. Heinz 1706</strain>
    </source>
</reference>
<dbReference type="AlphaFoldDB" id="A0A3Q7GJG1"/>
<dbReference type="OMA" id="ETIYWEI"/>
<sequence length="83" mass="9454">MHIALVQVSFKPLILRGLPESFIEALRDGRNQNWKKSLIGTVQTSLTYGPVYFNAYPNLQISLNDENSLNTLILSNKLHGYDY</sequence>
<dbReference type="Gramene" id="Solyc05g025880.1.1">
    <property type="protein sequence ID" value="Solyc05g025880.1.1.1"/>
    <property type="gene ID" value="Solyc05g025880.1"/>
</dbReference>
<dbReference type="PaxDb" id="4081-Solyc05g025880.1.1"/>
<protein>
    <submittedName>
        <fullName evidence="1">Uncharacterized protein</fullName>
    </submittedName>
</protein>
<reference evidence="1" key="2">
    <citation type="submission" date="2019-01" db="UniProtKB">
        <authorList>
            <consortium name="EnsemblPlants"/>
        </authorList>
    </citation>
    <scope>IDENTIFICATION</scope>
    <source>
        <strain evidence="1">cv. Heinz 1706</strain>
    </source>
</reference>
<dbReference type="Pfam" id="PF01107">
    <property type="entry name" value="MP"/>
    <property type="match status" value="1"/>
</dbReference>
<keyword evidence="2" id="KW-1185">Reference proteome</keyword>
<dbReference type="Proteomes" id="UP000004994">
    <property type="component" value="Chromosome 5"/>
</dbReference>
<dbReference type="PANTHER" id="PTHR47599:SF2">
    <property type="match status" value="1"/>
</dbReference>
<dbReference type="EnsemblPlants" id="Solyc05g025880.1.1">
    <property type="protein sequence ID" value="Solyc05g025880.1.1.1"/>
    <property type="gene ID" value="Solyc05g025880.1"/>
</dbReference>
<accession>A0A3Q7GJG1</accession>
<evidence type="ECO:0000313" key="1">
    <source>
        <dbReference type="EnsemblPlants" id="Solyc05g025880.1.1.1"/>
    </source>
</evidence>
<dbReference type="PANTHER" id="PTHR47599">
    <property type="entry name" value="CELL-TO-CELL MOVEMENT PROTEIN"/>
    <property type="match status" value="1"/>
</dbReference>
<evidence type="ECO:0000313" key="2">
    <source>
        <dbReference type="Proteomes" id="UP000004994"/>
    </source>
</evidence>
<dbReference type="InParanoid" id="A0A3Q7GJG1"/>
<proteinExistence type="predicted"/>
<dbReference type="InterPro" id="IPR028919">
    <property type="entry name" value="Viral_movement"/>
</dbReference>
<organism evidence="1">
    <name type="scientific">Solanum lycopersicum</name>
    <name type="common">Tomato</name>
    <name type="synonym">Lycopersicon esculentum</name>
    <dbReference type="NCBI Taxonomy" id="4081"/>
    <lineage>
        <taxon>Eukaryota</taxon>
        <taxon>Viridiplantae</taxon>
        <taxon>Streptophyta</taxon>
        <taxon>Embryophyta</taxon>
        <taxon>Tracheophyta</taxon>
        <taxon>Spermatophyta</taxon>
        <taxon>Magnoliopsida</taxon>
        <taxon>eudicotyledons</taxon>
        <taxon>Gunneridae</taxon>
        <taxon>Pentapetalae</taxon>
        <taxon>asterids</taxon>
        <taxon>lamiids</taxon>
        <taxon>Solanales</taxon>
        <taxon>Solanaceae</taxon>
        <taxon>Solanoideae</taxon>
        <taxon>Solaneae</taxon>
        <taxon>Solanum</taxon>
        <taxon>Solanum subgen. Lycopersicon</taxon>
    </lineage>
</organism>